<name>A0A426ZDI3_ENSVE</name>
<dbReference type="Proteomes" id="UP000287651">
    <property type="component" value="Unassembled WGS sequence"/>
</dbReference>
<evidence type="ECO:0000313" key="1">
    <source>
        <dbReference type="EMBL" id="RRT62019.1"/>
    </source>
</evidence>
<gene>
    <name evidence="1" type="ORF">B296_00043750</name>
</gene>
<accession>A0A426ZDI3</accession>
<dbReference type="AlphaFoldDB" id="A0A426ZDI3"/>
<reference evidence="1 2" key="1">
    <citation type="journal article" date="2014" name="Agronomy (Basel)">
        <title>A Draft Genome Sequence for Ensete ventricosum, the Drought-Tolerant Tree Against Hunger.</title>
        <authorList>
            <person name="Harrison J."/>
            <person name="Moore K.A."/>
            <person name="Paszkiewicz K."/>
            <person name="Jones T."/>
            <person name="Grant M."/>
            <person name="Ambacheew D."/>
            <person name="Muzemil S."/>
            <person name="Studholme D.J."/>
        </authorList>
    </citation>
    <scope>NUCLEOTIDE SEQUENCE [LARGE SCALE GENOMIC DNA]</scope>
</reference>
<dbReference type="EMBL" id="AMZH03007158">
    <property type="protein sequence ID" value="RRT62019.1"/>
    <property type="molecule type" value="Genomic_DNA"/>
</dbReference>
<comment type="caution">
    <text evidence="1">The sequence shown here is derived from an EMBL/GenBank/DDBJ whole genome shotgun (WGS) entry which is preliminary data.</text>
</comment>
<evidence type="ECO:0000313" key="2">
    <source>
        <dbReference type="Proteomes" id="UP000287651"/>
    </source>
</evidence>
<organism evidence="1 2">
    <name type="scientific">Ensete ventricosum</name>
    <name type="common">Abyssinian banana</name>
    <name type="synonym">Musa ensete</name>
    <dbReference type="NCBI Taxonomy" id="4639"/>
    <lineage>
        <taxon>Eukaryota</taxon>
        <taxon>Viridiplantae</taxon>
        <taxon>Streptophyta</taxon>
        <taxon>Embryophyta</taxon>
        <taxon>Tracheophyta</taxon>
        <taxon>Spermatophyta</taxon>
        <taxon>Magnoliopsida</taxon>
        <taxon>Liliopsida</taxon>
        <taxon>Zingiberales</taxon>
        <taxon>Musaceae</taxon>
        <taxon>Ensete</taxon>
    </lineage>
</organism>
<protein>
    <submittedName>
        <fullName evidence="1">Uncharacterized protein</fullName>
    </submittedName>
</protein>
<sequence length="156" mass="17746">MDSFYNIEKDLEARDDQKPRSDRSRLRSWREENSGVEIGGARSRSCWPSRRATRWKIAKLTTNYVMLLRIFLAVFVDNRDLLERIVKLMCIATVESSKAWACTCRRGGGGSMCKQNGSAPTGGPPATRLQRRVSFGLRERRQGCNGLVLVVESYAW</sequence>
<proteinExistence type="predicted"/>